<dbReference type="PANTHER" id="PTHR21071:SF4">
    <property type="entry name" value="UDP-N-ACETYLENOLPYRUVOYLGLUCOSAMINE REDUCTASE"/>
    <property type="match status" value="1"/>
</dbReference>
<dbReference type="PANTHER" id="PTHR21071">
    <property type="entry name" value="UDP-N-ACETYLENOLPYRUVOYLGLUCOSAMINE REDUCTASE"/>
    <property type="match status" value="1"/>
</dbReference>
<evidence type="ECO:0000259" key="17">
    <source>
        <dbReference type="PROSITE" id="PS51387"/>
    </source>
</evidence>
<keyword evidence="8 16" id="KW-0274">FAD</keyword>
<dbReference type="SUPFAM" id="SSF56176">
    <property type="entry name" value="FAD-binding/transporter-associated domain-like"/>
    <property type="match status" value="1"/>
</dbReference>
<evidence type="ECO:0000256" key="2">
    <source>
        <dbReference type="ARBA" id="ARBA00003921"/>
    </source>
</evidence>
<comment type="similarity">
    <text evidence="16">Belongs to the MurB family.</text>
</comment>
<feature type="active site" evidence="16">
    <location>
        <position position="329"/>
    </location>
</feature>
<evidence type="ECO:0000256" key="1">
    <source>
        <dbReference type="ARBA" id="ARBA00001974"/>
    </source>
</evidence>
<dbReference type="PROSITE" id="PS51387">
    <property type="entry name" value="FAD_PCMH"/>
    <property type="match status" value="1"/>
</dbReference>
<dbReference type="Pfam" id="PF02873">
    <property type="entry name" value="MurB_C"/>
    <property type="match status" value="1"/>
</dbReference>
<organism evidence="18 19">
    <name type="scientific">Candidatus Woesebacteria bacterium GW2011_GWC1_43_10b</name>
    <dbReference type="NCBI Taxonomy" id="1618585"/>
    <lineage>
        <taxon>Bacteria</taxon>
        <taxon>Candidatus Woeseibacteriota</taxon>
    </lineage>
</organism>
<dbReference type="InterPro" id="IPR036318">
    <property type="entry name" value="FAD-bd_PCMH-like_sf"/>
</dbReference>
<dbReference type="InterPro" id="IPR003170">
    <property type="entry name" value="MurB"/>
</dbReference>
<comment type="caution">
    <text evidence="18">The sequence shown here is derived from an EMBL/GenBank/DDBJ whole genome shotgun (WGS) entry which is preliminary data.</text>
</comment>
<dbReference type="InterPro" id="IPR016169">
    <property type="entry name" value="FAD-bd_PCMH_sub2"/>
</dbReference>
<dbReference type="HAMAP" id="MF_00037">
    <property type="entry name" value="MurB"/>
    <property type="match status" value="1"/>
</dbReference>
<keyword evidence="11 16" id="KW-0573">Peptidoglycan synthesis</keyword>
<proteinExistence type="inferred from homology"/>
<comment type="pathway">
    <text evidence="4 16">Cell wall biogenesis; peptidoglycan biosynthesis.</text>
</comment>
<evidence type="ECO:0000256" key="10">
    <source>
        <dbReference type="ARBA" id="ARBA00022960"/>
    </source>
</evidence>
<feature type="active site" description="Proton donor" evidence="16">
    <location>
        <position position="233"/>
    </location>
</feature>
<keyword evidence="9 16" id="KW-0521">NADP</keyword>
<dbReference type="InterPro" id="IPR036635">
    <property type="entry name" value="MurB_C_sf"/>
</dbReference>
<comment type="cofactor">
    <cofactor evidence="1 16">
        <name>FAD</name>
        <dbReference type="ChEBI" id="CHEBI:57692"/>
    </cofactor>
</comment>
<feature type="domain" description="FAD-binding PCMH-type" evidence="17">
    <location>
        <begin position="14"/>
        <end position="183"/>
    </location>
</feature>
<dbReference type="InterPro" id="IPR016166">
    <property type="entry name" value="FAD-bd_PCMH"/>
</dbReference>
<evidence type="ECO:0000256" key="8">
    <source>
        <dbReference type="ARBA" id="ARBA00022827"/>
    </source>
</evidence>
<keyword evidence="10 16" id="KW-0133">Cell shape</keyword>
<evidence type="ECO:0000256" key="12">
    <source>
        <dbReference type="ARBA" id="ARBA00023002"/>
    </source>
</evidence>
<evidence type="ECO:0000256" key="13">
    <source>
        <dbReference type="ARBA" id="ARBA00023306"/>
    </source>
</evidence>
<reference evidence="18 19" key="1">
    <citation type="journal article" date="2015" name="Nature">
        <title>rRNA introns, odd ribosomes, and small enigmatic genomes across a large radiation of phyla.</title>
        <authorList>
            <person name="Brown C.T."/>
            <person name="Hug L.A."/>
            <person name="Thomas B.C."/>
            <person name="Sharon I."/>
            <person name="Castelle C.J."/>
            <person name="Singh A."/>
            <person name="Wilkins M.J."/>
            <person name="Williams K.H."/>
            <person name="Banfield J.F."/>
        </authorList>
    </citation>
    <scope>NUCLEOTIDE SEQUENCE [LARGE SCALE GENOMIC DNA]</scope>
</reference>
<dbReference type="InterPro" id="IPR006094">
    <property type="entry name" value="Oxid_FAD_bind_N"/>
</dbReference>
<dbReference type="InterPro" id="IPR011601">
    <property type="entry name" value="MurB_C"/>
</dbReference>
<dbReference type="Gene3D" id="3.30.43.10">
    <property type="entry name" value="Uridine Diphospho-n-acetylenolpyruvylglucosamine Reductase, domain 2"/>
    <property type="match status" value="1"/>
</dbReference>
<evidence type="ECO:0000256" key="4">
    <source>
        <dbReference type="ARBA" id="ARBA00004752"/>
    </source>
</evidence>
<evidence type="ECO:0000256" key="16">
    <source>
        <dbReference type="HAMAP-Rule" id="MF_00037"/>
    </source>
</evidence>
<dbReference type="GO" id="GO:0008360">
    <property type="term" value="P:regulation of cell shape"/>
    <property type="evidence" value="ECO:0007669"/>
    <property type="project" value="UniProtKB-KW"/>
</dbReference>
<comment type="catalytic activity">
    <reaction evidence="15 16">
        <text>UDP-N-acetyl-alpha-D-muramate + NADP(+) = UDP-N-acetyl-3-O-(1-carboxyvinyl)-alpha-D-glucosamine + NADPH + H(+)</text>
        <dbReference type="Rhea" id="RHEA:12248"/>
        <dbReference type="ChEBI" id="CHEBI:15378"/>
        <dbReference type="ChEBI" id="CHEBI:57783"/>
        <dbReference type="ChEBI" id="CHEBI:58349"/>
        <dbReference type="ChEBI" id="CHEBI:68483"/>
        <dbReference type="ChEBI" id="CHEBI:70757"/>
        <dbReference type="EC" id="1.3.1.98"/>
    </reaction>
</comment>
<dbReference type="UniPathway" id="UPA00219"/>
<evidence type="ECO:0000256" key="9">
    <source>
        <dbReference type="ARBA" id="ARBA00022857"/>
    </source>
</evidence>
<dbReference type="NCBIfam" id="NF000755">
    <property type="entry name" value="PRK00046.1"/>
    <property type="match status" value="1"/>
</dbReference>
<sequence length="335" mass="37316">MQKNYPLSKLTTFKIGGLADYFSQVKKEEELVKAVSFAKEMALPILVIGEGSNVLVSDRLFKGLVIQLVNKDIRIDGNTVTAGAGVKWDALVEFCVAKGLQGIECLSGIPGTVGATPYQNIGAYGQELKDTFLKLKAYDIKLAKFVLMDKSQCQFGYRNSIFKNPNCKNRYIIFEVTLQLKKSNLAKVSYDSLAKYLERQQIKIPSLRKVRAAVLALRQEKLEDPRRNGNAGSFFKNPVISKGVFQKIQKQYPDIPNFLSENGKVKIFAGWLIEKANWKGKKYKKVGVSGKNALVLINLGGGSAKEIQELAEKIVVSVHKNFGIKLVPEVQFINF</sequence>
<dbReference type="AlphaFoldDB" id="A0A0G1C364"/>
<comment type="subcellular location">
    <subcellularLocation>
        <location evidence="3 16">Cytoplasm</location>
    </subcellularLocation>
</comment>
<keyword evidence="14 16" id="KW-0961">Cell wall biogenesis/degradation</keyword>
<dbReference type="GO" id="GO:0071949">
    <property type="term" value="F:FAD binding"/>
    <property type="evidence" value="ECO:0007669"/>
    <property type="project" value="InterPro"/>
</dbReference>
<evidence type="ECO:0000256" key="7">
    <source>
        <dbReference type="ARBA" id="ARBA00022630"/>
    </source>
</evidence>
<keyword evidence="12 16" id="KW-0560">Oxidoreductase</keyword>
<dbReference type="NCBIfam" id="NF010478">
    <property type="entry name" value="PRK13903.1"/>
    <property type="match status" value="1"/>
</dbReference>
<evidence type="ECO:0000256" key="5">
    <source>
        <dbReference type="ARBA" id="ARBA00022490"/>
    </source>
</evidence>
<evidence type="ECO:0000256" key="15">
    <source>
        <dbReference type="ARBA" id="ARBA00048914"/>
    </source>
</evidence>
<feature type="active site" evidence="16">
    <location>
        <position position="158"/>
    </location>
</feature>
<keyword evidence="6 16" id="KW-0132">Cell division</keyword>
<dbReference type="GO" id="GO:0005829">
    <property type="term" value="C:cytosol"/>
    <property type="evidence" value="ECO:0007669"/>
    <property type="project" value="TreeGrafter"/>
</dbReference>
<name>A0A0G1C364_9BACT</name>
<dbReference type="GO" id="GO:0008762">
    <property type="term" value="F:UDP-N-acetylmuramate dehydrogenase activity"/>
    <property type="evidence" value="ECO:0007669"/>
    <property type="project" value="UniProtKB-UniRule"/>
</dbReference>
<dbReference type="NCBIfam" id="TIGR00179">
    <property type="entry name" value="murB"/>
    <property type="match status" value="1"/>
</dbReference>
<evidence type="ECO:0000256" key="6">
    <source>
        <dbReference type="ARBA" id="ARBA00022618"/>
    </source>
</evidence>
<accession>A0A0G1C364</accession>
<keyword evidence="7 16" id="KW-0285">Flavoprotein</keyword>
<dbReference type="GO" id="GO:0009252">
    <property type="term" value="P:peptidoglycan biosynthetic process"/>
    <property type="evidence" value="ECO:0007669"/>
    <property type="project" value="UniProtKB-UniRule"/>
</dbReference>
<evidence type="ECO:0000313" key="19">
    <source>
        <dbReference type="Proteomes" id="UP000034611"/>
    </source>
</evidence>
<evidence type="ECO:0000313" key="18">
    <source>
        <dbReference type="EMBL" id="KKS80017.1"/>
    </source>
</evidence>
<evidence type="ECO:0000256" key="14">
    <source>
        <dbReference type="ARBA" id="ARBA00023316"/>
    </source>
</evidence>
<dbReference type="EC" id="1.3.1.98" evidence="16"/>
<dbReference type="Proteomes" id="UP000034611">
    <property type="component" value="Unassembled WGS sequence"/>
</dbReference>
<comment type="function">
    <text evidence="2 16">Cell wall formation.</text>
</comment>
<dbReference type="Pfam" id="PF01565">
    <property type="entry name" value="FAD_binding_4"/>
    <property type="match status" value="1"/>
</dbReference>
<gene>
    <name evidence="16" type="primary">murB</name>
    <name evidence="18" type="ORF">UV56_C0030G0002</name>
</gene>
<protein>
    <recommendedName>
        <fullName evidence="16">UDP-N-acetylenolpyruvoylglucosamine reductase</fullName>
        <ecNumber evidence="16">1.3.1.98</ecNumber>
    </recommendedName>
    <alternativeName>
        <fullName evidence="16">UDP-N-acetylmuramate dehydrogenase</fullName>
    </alternativeName>
</protein>
<evidence type="ECO:0000256" key="3">
    <source>
        <dbReference type="ARBA" id="ARBA00004496"/>
    </source>
</evidence>
<dbReference type="EMBL" id="LCEY01000030">
    <property type="protein sequence ID" value="KKS80017.1"/>
    <property type="molecule type" value="Genomic_DNA"/>
</dbReference>
<dbReference type="InterPro" id="IPR016167">
    <property type="entry name" value="FAD-bd_PCMH_sub1"/>
</dbReference>
<evidence type="ECO:0000256" key="11">
    <source>
        <dbReference type="ARBA" id="ARBA00022984"/>
    </source>
</evidence>
<keyword evidence="13 16" id="KW-0131">Cell cycle</keyword>
<dbReference type="SUPFAM" id="SSF56194">
    <property type="entry name" value="Uridine diphospho-N-Acetylenolpyruvylglucosamine reductase, MurB, C-terminal domain"/>
    <property type="match status" value="1"/>
</dbReference>
<dbReference type="PATRIC" id="fig|1618585.3.peg.343"/>
<dbReference type="GO" id="GO:0051301">
    <property type="term" value="P:cell division"/>
    <property type="evidence" value="ECO:0007669"/>
    <property type="project" value="UniProtKB-KW"/>
</dbReference>
<dbReference type="GO" id="GO:0071555">
    <property type="term" value="P:cell wall organization"/>
    <property type="evidence" value="ECO:0007669"/>
    <property type="project" value="UniProtKB-KW"/>
</dbReference>
<dbReference type="Gene3D" id="3.30.465.10">
    <property type="match status" value="1"/>
</dbReference>
<dbReference type="Gene3D" id="3.90.78.10">
    <property type="entry name" value="UDP-N-acetylenolpyruvoylglucosamine reductase, C-terminal domain"/>
    <property type="match status" value="1"/>
</dbReference>
<keyword evidence="5 16" id="KW-0963">Cytoplasm</keyword>